<gene>
    <name evidence="1" type="ORF">BDN72DRAFT_958213</name>
</gene>
<evidence type="ECO:0000313" key="1">
    <source>
        <dbReference type="EMBL" id="TFK71292.1"/>
    </source>
</evidence>
<accession>A0ACD3B106</accession>
<dbReference type="EMBL" id="ML208300">
    <property type="protein sequence ID" value="TFK71292.1"/>
    <property type="molecule type" value="Genomic_DNA"/>
</dbReference>
<dbReference type="Proteomes" id="UP000308600">
    <property type="component" value="Unassembled WGS sequence"/>
</dbReference>
<organism evidence="1 2">
    <name type="scientific">Pluteus cervinus</name>
    <dbReference type="NCBI Taxonomy" id="181527"/>
    <lineage>
        <taxon>Eukaryota</taxon>
        <taxon>Fungi</taxon>
        <taxon>Dikarya</taxon>
        <taxon>Basidiomycota</taxon>
        <taxon>Agaricomycotina</taxon>
        <taxon>Agaricomycetes</taxon>
        <taxon>Agaricomycetidae</taxon>
        <taxon>Agaricales</taxon>
        <taxon>Pluteineae</taxon>
        <taxon>Pluteaceae</taxon>
        <taxon>Pluteus</taxon>
    </lineage>
</organism>
<evidence type="ECO:0000313" key="2">
    <source>
        <dbReference type="Proteomes" id="UP000308600"/>
    </source>
</evidence>
<reference evidence="1 2" key="1">
    <citation type="journal article" date="2019" name="Nat. Ecol. Evol.">
        <title>Megaphylogeny resolves global patterns of mushroom evolution.</title>
        <authorList>
            <person name="Varga T."/>
            <person name="Krizsan K."/>
            <person name="Foldi C."/>
            <person name="Dima B."/>
            <person name="Sanchez-Garcia M."/>
            <person name="Sanchez-Ramirez S."/>
            <person name="Szollosi G.J."/>
            <person name="Szarkandi J.G."/>
            <person name="Papp V."/>
            <person name="Albert L."/>
            <person name="Andreopoulos W."/>
            <person name="Angelini C."/>
            <person name="Antonin V."/>
            <person name="Barry K.W."/>
            <person name="Bougher N.L."/>
            <person name="Buchanan P."/>
            <person name="Buyck B."/>
            <person name="Bense V."/>
            <person name="Catcheside P."/>
            <person name="Chovatia M."/>
            <person name="Cooper J."/>
            <person name="Damon W."/>
            <person name="Desjardin D."/>
            <person name="Finy P."/>
            <person name="Geml J."/>
            <person name="Haridas S."/>
            <person name="Hughes K."/>
            <person name="Justo A."/>
            <person name="Karasinski D."/>
            <person name="Kautmanova I."/>
            <person name="Kiss B."/>
            <person name="Kocsube S."/>
            <person name="Kotiranta H."/>
            <person name="LaButti K.M."/>
            <person name="Lechner B.E."/>
            <person name="Liimatainen K."/>
            <person name="Lipzen A."/>
            <person name="Lukacs Z."/>
            <person name="Mihaltcheva S."/>
            <person name="Morgado L.N."/>
            <person name="Niskanen T."/>
            <person name="Noordeloos M.E."/>
            <person name="Ohm R.A."/>
            <person name="Ortiz-Santana B."/>
            <person name="Ovrebo C."/>
            <person name="Racz N."/>
            <person name="Riley R."/>
            <person name="Savchenko A."/>
            <person name="Shiryaev A."/>
            <person name="Soop K."/>
            <person name="Spirin V."/>
            <person name="Szebenyi C."/>
            <person name="Tomsovsky M."/>
            <person name="Tulloss R.E."/>
            <person name="Uehling J."/>
            <person name="Grigoriev I.V."/>
            <person name="Vagvolgyi C."/>
            <person name="Papp T."/>
            <person name="Martin F.M."/>
            <person name="Miettinen O."/>
            <person name="Hibbett D.S."/>
            <person name="Nagy L.G."/>
        </authorList>
    </citation>
    <scope>NUCLEOTIDE SEQUENCE [LARGE SCALE GENOMIC DNA]</scope>
    <source>
        <strain evidence="1 2">NL-1719</strain>
    </source>
</reference>
<proteinExistence type="predicted"/>
<name>A0ACD3B106_9AGAR</name>
<protein>
    <submittedName>
        <fullName evidence="1">Uncharacterized protein</fullName>
    </submittedName>
</protein>
<keyword evidence="2" id="KW-1185">Reference proteome</keyword>
<sequence>MDVHDESSIHAHYSVFNNTINNFSPPSEPQTSTSDKWKTGWNSKDEEFRRQLASKATQHASFNASERGDPPKCHPDTRAAVQDSLVAWRGNPNAGSVRLISGWAGTGKTTIAQTMAEYWAKQGQLAASYFFSRSAGNLGGMTGSKFEETLLHQLLQNPNIPIIDFQFSTPKRTNWSEIVEGLSSALPLPLPMVIVIDGLDECTSQVGQVRILRAILSSVDQLGPSIKFLISCRPERHLENIFDEFAVKLDPAYRIHLGQSPEDKDDLRTFLRVSFDRICQDRRKDGAMSITDQLWPSHDEIEELVDRASGQFIFVSTVIAFVDDESQDPVRMLNLVLKRRTSSFKAVDTLYLVILERAEEKIGDKGRLPELCQLTRNLILHVNGNPSSSFKIAQFWFEEEVTINILVKHLRAVLVRQDSEDLKGPIQFRHKSFHDFFVHPSEPHPFSLAEINPVSKFFFSLRMSAKDTSRSKGVPSLQASQLLGYTFLYCGDHLFLVLSLEEEARRLHQIYAQTRPMFRGCVCFLQLGDLTNMNDVQTIKSCAQDDCVIDEDLRSLCRMIAIDSFAREWTQQQKMRPISFNVLIFFLWFKAFLFSLSDPLSALQGIVYDMIFRHWRLSLLGYCVAVLNAFLCILVLVNTRYEFTLLLYVSHLAVCSLLRRFLSFGRPRIAH</sequence>